<organism evidence="1 2">
    <name type="scientific">Micavibrio aeruginosavorus</name>
    <dbReference type="NCBI Taxonomy" id="349221"/>
    <lineage>
        <taxon>Bacteria</taxon>
        <taxon>Pseudomonadati</taxon>
        <taxon>Bdellovibrionota</taxon>
        <taxon>Bdellovibrionia</taxon>
        <taxon>Bdellovibrionales</taxon>
        <taxon>Pseudobdellovibrionaceae</taxon>
        <taxon>Micavibrio</taxon>
    </lineage>
</organism>
<gene>
    <name evidence="1" type="ORF">DI551_09220</name>
</gene>
<evidence type="ECO:0000313" key="1">
    <source>
        <dbReference type="EMBL" id="PZQ44871.1"/>
    </source>
</evidence>
<evidence type="ECO:0000313" key="2">
    <source>
        <dbReference type="Proteomes" id="UP000249417"/>
    </source>
</evidence>
<proteinExistence type="predicted"/>
<accession>A0A2W5MUC0</accession>
<name>A0A2W5MUC0_9BACT</name>
<dbReference type="Pfam" id="PF07409">
    <property type="entry name" value="GP46"/>
    <property type="match status" value="1"/>
</dbReference>
<sequence>MKLYTNADGLVDLITGQSGLELDGSLTSSIIVSLLTDRRALPDDDLDEITPQSALIPPDRRGWAGDALSEDSTDRIGSRLWILRRRKQTEETRQEAIEIVREALQWMIDDGVALSIGIVAEWSEIGRLDAVVDIVQIDGTKTTFNFSDLLGEPNAI</sequence>
<reference evidence="1 2" key="1">
    <citation type="submission" date="2017-08" db="EMBL/GenBank/DDBJ databases">
        <title>Infants hospitalized years apart are colonized by the same room-sourced microbial strains.</title>
        <authorList>
            <person name="Brooks B."/>
            <person name="Olm M.R."/>
            <person name="Firek B.A."/>
            <person name="Baker R."/>
            <person name="Thomas B.C."/>
            <person name="Morowitz M.J."/>
            <person name="Banfield J.F."/>
        </authorList>
    </citation>
    <scope>NUCLEOTIDE SEQUENCE [LARGE SCALE GENOMIC DNA]</scope>
    <source>
        <strain evidence="1">S2_005_002_R2_29</strain>
    </source>
</reference>
<comment type="caution">
    <text evidence="1">The sequence shown here is derived from an EMBL/GenBank/DDBJ whole genome shotgun (WGS) entry which is preliminary data.</text>
</comment>
<dbReference type="InterPro" id="IPR010877">
    <property type="entry name" value="Phage_Mu_Gp46"/>
</dbReference>
<dbReference type="Proteomes" id="UP000249417">
    <property type="component" value="Unassembled WGS sequence"/>
</dbReference>
<evidence type="ECO:0008006" key="3">
    <source>
        <dbReference type="Google" id="ProtNLM"/>
    </source>
</evidence>
<dbReference type="EMBL" id="QFQB01000074">
    <property type="protein sequence ID" value="PZQ44871.1"/>
    <property type="molecule type" value="Genomic_DNA"/>
</dbReference>
<protein>
    <recommendedName>
        <fullName evidence="3">Mu-like prophage protein gp46</fullName>
    </recommendedName>
</protein>
<dbReference type="AlphaFoldDB" id="A0A2W5MUC0"/>